<dbReference type="InterPro" id="IPR013057">
    <property type="entry name" value="AA_transpt_TM"/>
</dbReference>
<feature type="domain" description="Amino acid transporter transmembrane" evidence="7">
    <location>
        <begin position="46"/>
        <end position="322"/>
    </location>
</feature>
<evidence type="ECO:0000256" key="1">
    <source>
        <dbReference type="ARBA" id="ARBA00004141"/>
    </source>
</evidence>
<keyword evidence="3 6" id="KW-1133">Transmembrane helix</keyword>
<feature type="transmembrane region" description="Helical" evidence="6">
    <location>
        <begin position="268"/>
        <end position="290"/>
    </location>
</feature>
<feature type="transmembrane region" description="Helical" evidence="6">
    <location>
        <begin position="166"/>
        <end position="185"/>
    </location>
</feature>
<feature type="transmembrane region" description="Helical" evidence="6">
    <location>
        <begin position="380"/>
        <end position="401"/>
    </location>
</feature>
<gene>
    <name evidence="8" type="ORF">ALAG00032_LOCUS10019</name>
</gene>
<evidence type="ECO:0000313" key="8">
    <source>
        <dbReference type="EMBL" id="CAE0369256.1"/>
    </source>
</evidence>
<sequence length="469" mass="51932">MSSRYGTMTKSPEAMETDTRGLPLLTPRTREKWMDRERPERPEEKNNMTMTTVQMVNSMLGSGILSFPYVLSETGIVLSAILLIMFAYLNYAVNIMLLETGAHVGMKTGDQSHIIATALKSEFAGRLMDLCIAVMAFGSLLSYFNVMGNLGADLFKSTRPPDIGFNTYPGTIVITGILLSPFCFYRAYGDIAYVSLISWSLIFLTTIIIVVKGIAGHNSIPWWPSTPLAPIAMFGNFAFATSNQYVVHEAYASMRAELRENMGSIVTTQISLGVTLLTLMGLGGVAAVGADNLSTNIIDTLSLHPLLNKLLRIWTIFHLMMYIPNDFIIMRLYGCRYFDLNPLQIPFPRYVALTSILLAIPAILMAAIPRPDVTGAFELVITLTGDIPVAIGVFLLPLLAFKRRVLDNLPIDGPSFTPESLFPYARQWHVSFYFLLVLTLITLFVAPIVVLYDFATDCNRRTCASYGSS</sequence>
<dbReference type="AlphaFoldDB" id="A0A7S3JYF2"/>
<evidence type="ECO:0000256" key="5">
    <source>
        <dbReference type="SAM" id="MobiDB-lite"/>
    </source>
</evidence>
<dbReference type="EMBL" id="HBIJ01014941">
    <property type="protein sequence ID" value="CAE0369256.1"/>
    <property type="molecule type" value="Transcribed_RNA"/>
</dbReference>
<feature type="transmembrane region" description="Helical" evidence="6">
    <location>
        <begin position="310"/>
        <end position="329"/>
    </location>
</feature>
<comment type="subcellular location">
    <subcellularLocation>
        <location evidence="1">Membrane</location>
        <topology evidence="1">Multi-pass membrane protein</topology>
    </subcellularLocation>
</comment>
<keyword evidence="2 6" id="KW-0812">Transmembrane</keyword>
<keyword evidence="4 6" id="KW-0472">Membrane</keyword>
<proteinExistence type="predicted"/>
<name>A0A7S3JYF2_9STRA</name>
<evidence type="ECO:0000256" key="2">
    <source>
        <dbReference type="ARBA" id="ARBA00022692"/>
    </source>
</evidence>
<evidence type="ECO:0000256" key="4">
    <source>
        <dbReference type="ARBA" id="ARBA00023136"/>
    </source>
</evidence>
<feature type="region of interest" description="Disordered" evidence="5">
    <location>
        <begin position="1"/>
        <end position="26"/>
    </location>
</feature>
<organism evidence="8">
    <name type="scientific">Aureoumbra lagunensis</name>
    <dbReference type="NCBI Taxonomy" id="44058"/>
    <lineage>
        <taxon>Eukaryota</taxon>
        <taxon>Sar</taxon>
        <taxon>Stramenopiles</taxon>
        <taxon>Ochrophyta</taxon>
        <taxon>Pelagophyceae</taxon>
        <taxon>Pelagomonadales</taxon>
        <taxon>Aureoumbra</taxon>
    </lineage>
</organism>
<reference evidence="8" key="1">
    <citation type="submission" date="2021-01" db="EMBL/GenBank/DDBJ databases">
        <authorList>
            <person name="Corre E."/>
            <person name="Pelletier E."/>
            <person name="Niang G."/>
            <person name="Scheremetjew M."/>
            <person name="Finn R."/>
            <person name="Kale V."/>
            <person name="Holt S."/>
            <person name="Cochrane G."/>
            <person name="Meng A."/>
            <person name="Brown T."/>
            <person name="Cohen L."/>
        </authorList>
    </citation>
    <scope>NUCLEOTIDE SEQUENCE</scope>
    <source>
        <strain evidence="8">CCMP1510</strain>
    </source>
</reference>
<feature type="transmembrane region" description="Helical" evidence="6">
    <location>
        <begin position="350"/>
        <end position="368"/>
    </location>
</feature>
<dbReference type="GO" id="GO:0016020">
    <property type="term" value="C:membrane"/>
    <property type="evidence" value="ECO:0007669"/>
    <property type="project" value="UniProtKB-SubCell"/>
</dbReference>
<evidence type="ECO:0000256" key="3">
    <source>
        <dbReference type="ARBA" id="ARBA00022989"/>
    </source>
</evidence>
<feature type="transmembrane region" description="Helical" evidence="6">
    <location>
        <begin position="48"/>
        <end position="70"/>
    </location>
</feature>
<dbReference type="GO" id="GO:0015179">
    <property type="term" value="F:L-amino acid transmembrane transporter activity"/>
    <property type="evidence" value="ECO:0007669"/>
    <property type="project" value="TreeGrafter"/>
</dbReference>
<feature type="transmembrane region" description="Helical" evidence="6">
    <location>
        <begin position="227"/>
        <end position="247"/>
    </location>
</feature>
<dbReference type="PANTHER" id="PTHR22950">
    <property type="entry name" value="AMINO ACID TRANSPORTER"/>
    <property type="match status" value="1"/>
</dbReference>
<dbReference type="Pfam" id="PF01490">
    <property type="entry name" value="Aa_trans"/>
    <property type="match status" value="1"/>
</dbReference>
<feature type="transmembrane region" description="Helical" evidence="6">
    <location>
        <begin position="76"/>
        <end position="98"/>
    </location>
</feature>
<feature type="compositionally biased region" description="Polar residues" evidence="5">
    <location>
        <begin position="1"/>
        <end position="10"/>
    </location>
</feature>
<evidence type="ECO:0000256" key="6">
    <source>
        <dbReference type="SAM" id="Phobius"/>
    </source>
</evidence>
<protein>
    <recommendedName>
        <fullName evidence="7">Amino acid transporter transmembrane domain-containing protein</fullName>
    </recommendedName>
</protein>
<evidence type="ECO:0000259" key="7">
    <source>
        <dbReference type="Pfam" id="PF01490"/>
    </source>
</evidence>
<feature type="transmembrane region" description="Helical" evidence="6">
    <location>
        <begin position="127"/>
        <end position="146"/>
    </location>
</feature>
<feature type="transmembrane region" description="Helical" evidence="6">
    <location>
        <begin position="430"/>
        <end position="452"/>
    </location>
</feature>
<feature type="transmembrane region" description="Helical" evidence="6">
    <location>
        <begin position="192"/>
        <end position="215"/>
    </location>
</feature>
<accession>A0A7S3JYF2</accession>